<dbReference type="PANTHER" id="PTHR10094:SF25">
    <property type="entry name" value="SCP2 STEROL-BINDING DOMAIN-CONTAINING PROTEIN 1"/>
    <property type="match status" value="1"/>
</dbReference>
<feature type="domain" description="SCP2" evidence="1">
    <location>
        <begin position="19"/>
        <end position="110"/>
    </location>
</feature>
<reference evidence="2 3" key="1">
    <citation type="submission" date="2015-09" db="EMBL/GenBank/DDBJ databases">
        <title>Sorangium comparison.</title>
        <authorList>
            <person name="Zaburannyi N."/>
            <person name="Bunk B."/>
            <person name="Overmann J."/>
            <person name="Mueller R."/>
        </authorList>
    </citation>
    <scope>NUCLEOTIDE SEQUENCE [LARGE SCALE GENOMIC DNA]</scope>
    <source>
        <strain evidence="2 3">So ce26</strain>
    </source>
</reference>
<dbReference type="EMBL" id="CP012673">
    <property type="protein sequence ID" value="AUX41395.1"/>
    <property type="molecule type" value="Genomic_DNA"/>
</dbReference>
<proteinExistence type="predicted"/>
<dbReference type="InterPro" id="IPR003033">
    <property type="entry name" value="SCP2_sterol-bd_dom"/>
</dbReference>
<dbReference type="Pfam" id="PF02036">
    <property type="entry name" value="SCP2"/>
    <property type="match status" value="1"/>
</dbReference>
<protein>
    <submittedName>
        <fullName evidence="2">SCP-2 sterol transfer family protein</fullName>
    </submittedName>
</protein>
<dbReference type="OrthoDB" id="5521228at2"/>
<gene>
    <name evidence="2" type="ORF">SOCE26_028070</name>
</gene>
<dbReference type="RefSeq" id="WP_104979607.1">
    <property type="nucleotide sequence ID" value="NZ_CP012673.1"/>
</dbReference>
<dbReference type="PANTHER" id="PTHR10094">
    <property type="entry name" value="STEROL CARRIER PROTEIN 2 SCP-2 FAMILY PROTEIN"/>
    <property type="match status" value="1"/>
</dbReference>
<evidence type="ECO:0000313" key="2">
    <source>
        <dbReference type="EMBL" id="AUX41395.1"/>
    </source>
</evidence>
<sequence>MAVDIQKLFNEEIPAALAKQPDVAKQIGGKYQINVTGEGGGEWFLDASDSGPKIEQGNPGAAEVTITLSAEDFQTLHENPQANSMKLFFAGKLKVAGNQMLAMKLPKLFQLQGAS</sequence>
<dbReference type="AlphaFoldDB" id="A0A2L0EQ49"/>
<dbReference type="GO" id="GO:0005829">
    <property type="term" value="C:cytosol"/>
    <property type="evidence" value="ECO:0007669"/>
    <property type="project" value="TreeGrafter"/>
</dbReference>
<dbReference type="Proteomes" id="UP000238348">
    <property type="component" value="Chromosome"/>
</dbReference>
<dbReference type="InterPro" id="IPR036527">
    <property type="entry name" value="SCP2_sterol-bd_dom_sf"/>
</dbReference>
<evidence type="ECO:0000259" key="1">
    <source>
        <dbReference type="Pfam" id="PF02036"/>
    </source>
</evidence>
<organism evidence="2 3">
    <name type="scientific">Sorangium cellulosum</name>
    <name type="common">Polyangium cellulosum</name>
    <dbReference type="NCBI Taxonomy" id="56"/>
    <lineage>
        <taxon>Bacteria</taxon>
        <taxon>Pseudomonadati</taxon>
        <taxon>Myxococcota</taxon>
        <taxon>Polyangia</taxon>
        <taxon>Polyangiales</taxon>
        <taxon>Polyangiaceae</taxon>
        <taxon>Sorangium</taxon>
    </lineage>
</organism>
<evidence type="ECO:0000313" key="3">
    <source>
        <dbReference type="Proteomes" id="UP000238348"/>
    </source>
</evidence>
<name>A0A2L0EQ49_SORCE</name>
<dbReference type="Gene3D" id="3.30.1050.10">
    <property type="entry name" value="SCP2 sterol-binding domain"/>
    <property type="match status" value="1"/>
</dbReference>
<dbReference type="SUPFAM" id="SSF55718">
    <property type="entry name" value="SCP-like"/>
    <property type="match status" value="1"/>
</dbReference>
<accession>A0A2L0EQ49</accession>